<gene>
    <name evidence="3" type="ORF">HD842_002209</name>
</gene>
<dbReference type="Pfam" id="PF12146">
    <property type="entry name" value="Hydrolase_4"/>
    <property type="match status" value="1"/>
</dbReference>
<dbReference type="EMBL" id="JACHBX010000002">
    <property type="protein sequence ID" value="MBB6134067.1"/>
    <property type="molecule type" value="Genomic_DNA"/>
</dbReference>
<dbReference type="InterPro" id="IPR053145">
    <property type="entry name" value="AB_hydrolase_Est10"/>
</dbReference>
<organism evidence="3 4">
    <name type="scientific">Massilia aurea</name>
    <dbReference type="NCBI Taxonomy" id="373040"/>
    <lineage>
        <taxon>Bacteria</taxon>
        <taxon>Pseudomonadati</taxon>
        <taxon>Pseudomonadota</taxon>
        <taxon>Betaproteobacteria</taxon>
        <taxon>Burkholderiales</taxon>
        <taxon>Oxalobacteraceae</taxon>
        <taxon>Telluria group</taxon>
        <taxon>Massilia</taxon>
    </lineage>
</organism>
<dbReference type="PANTHER" id="PTHR43265">
    <property type="entry name" value="ESTERASE ESTD"/>
    <property type="match status" value="1"/>
</dbReference>
<dbReference type="GO" id="GO:0052689">
    <property type="term" value="F:carboxylic ester hydrolase activity"/>
    <property type="evidence" value="ECO:0007669"/>
    <property type="project" value="TreeGrafter"/>
</dbReference>
<dbReference type="RefSeq" id="WP_229424716.1">
    <property type="nucleotide sequence ID" value="NZ_JACHBX010000002.1"/>
</dbReference>
<comment type="caution">
    <text evidence="3">The sequence shown here is derived from an EMBL/GenBank/DDBJ whole genome shotgun (WGS) entry which is preliminary data.</text>
</comment>
<dbReference type="SUPFAM" id="SSF53474">
    <property type="entry name" value="alpha/beta-Hydrolases"/>
    <property type="match status" value="1"/>
</dbReference>
<protein>
    <recommendedName>
        <fullName evidence="2">Serine aminopeptidase S33 domain-containing protein</fullName>
    </recommendedName>
</protein>
<dbReference type="InterPro" id="IPR029058">
    <property type="entry name" value="AB_hydrolase_fold"/>
</dbReference>
<evidence type="ECO:0000259" key="2">
    <source>
        <dbReference type="Pfam" id="PF12146"/>
    </source>
</evidence>
<keyword evidence="4" id="KW-1185">Reference proteome</keyword>
<sequence>MSANFAVRLCSLLLLIGGIASQTHAAETPITLDTPTGQLAGTLELPAGADKPRVALLIAGSGPTDRDGNSSMIPGRNDSLKLLAAGLADAGIATVRYDKRGIGGSHAAGSAESALRFEMFVDDAAAWIARLKADPRFASVAVIGHSEGSLIGMLAARQTDAAAFVSIAGIADGASTLMRKQLEGKLPPELEKESERILVSLESGVVVDPVPPALATLFRPSVQPYLISWFKYVPAQRIAELTMPVLVVQGNTDIQVDVVQANRLHGARPGAKLAIIPGMNHVFKHVRAVPELQVASYGDPNLPVSPLLVKSIADFLQQGSAPAP</sequence>
<proteinExistence type="predicted"/>
<dbReference type="InterPro" id="IPR022742">
    <property type="entry name" value="Hydrolase_4"/>
</dbReference>
<keyword evidence="1" id="KW-0732">Signal</keyword>
<evidence type="ECO:0000256" key="1">
    <source>
        <dbReference type="SAM" id="SignalP"/>
    </source>
</evidence>
<evidence type="ECO:0000313" key="3">
    <source>
        <dbReference type="EMBL" id="MBB6134067.1"/>
    </source>
</evidence>
<feature type="domain" description="Serine aminopeptidase S33" evidence="2">
    <location>
        <begin position="83"/>
        <end position="168"/>
    </location>
</feature>
<accession>A0A7X0CEB7</accession>
<reference evidence="3 4" key="1">
    <citation type="submission" date="2020-08" db="EMBL/GenBank/DDBJ databases">
        <title>The Agave Microbiome: Exploring the role of microbial communities in plant adaptations to desert environments.</title>
        <authorList>
            <person name="Partida-Martinez L.P."/>
        </authorList>
    </citation>
    <scope>NUCLEOTIDE SEQUENCE [LARGE SCALE GENOMIC DNA]</scope>
    <source>
        <strain evidence="3 4">AT3.2</strain>
    </source>
</reference>
<feature type="signal peptide" evidence="1">
    <location>
        <begin position="1"/>
        <end position="25"/>
    </location>
</feature>
<feature type="chain" id="PRO_5031362417" description="Serine aminopeptidase S33 domain-containing protein" evidence="1">
    <location>
        <begin position="26"/>
        <end position="324"/>
    </location>
</feature>
<dbReference type="Proteomes" id="UP000540787">
    <property type="component" value="Unassembled WGS sequence"/>
</dbReference>
<evidence type="ECO:0000313" key="4">
    <source>
        <dbReference type="Proteomes" id="UP000540787"/>
    </source>
</evidence>
<name>A0A7X0CEB7_9BURK</name>
<dbReference type="PANTHER" id="PTHR43265:SF1">
    <property type="entry name" value="ESTERASE ESTD"/>
    <property type="match status" value="1"/>
</dbReference>
<dbReference type="Gene3D" id="3.40.50.1820">
    <property type="entry name" value="alpha/beta hydrolase"/>
    <property type="match status" value="1"/>
</dbReference>
<dbReference type="AlphaFoldDB" id="A0A7X0CEB7"/>